<accession>A0AAI9UNQ9</accession>
<organism evidence="2 3">
    <name type="scientific">Colletotrichum cuscutae</name>
    <dbReference type="NCBI Taxonomy" id="1209917"/>
    <lineage>
        <taxon>Eukaryota</taxon>
        <taxon>Fungi</taxon>
        <taxon>Dikarya</taxon>
        <taxon>Ascomycota</taxon>
        <taxon>Pezizomycotina</taxon>
        <taxon>Sordariomycetes</taxon>
        <taxon>Hypocreomycetidae</taxon>
        <taxon>Glomerellales</taxon>
        <taxon>Glomerellaceae</taxon>
        <taxon>Colletotrichum</taxon>
        <taxon>Colletotrichum acutatum species complex</taxon>
    </lineage>
</organism>
<keyword evidence="3" id="KW-1185">Reference proteome</keyword>
<evidence type="ECO:0000313" key="2">
    <source>
        <dbReference type="EMBL" id="KAK1461891.1"/>
    </source>
</evidence>
<proteinExistence type="predicted"/>
<evidence type="ECO:0000256" key="1">
    <source>
        <dbReference type="SAM" id="MobiDB-lite"/>
    </source>
</evidence>
<evidence type="ECO:0000313" key="3">
    <source>
        <dbReference type="Proteomes" id="UP001239213"/>
    </source>
</evidence>
<protein>
    <submittedName>
        <fullName evidence="2">Uncharacterized protein</fullName>
    </submittedName>
</protein>
<reference evidence="2" key="1">
    <citation type="submission" date="2016-11" db="EMBL/GenBank/DDBJ databases">
        <title>The genome sequence of Colletotrichum cuscutae.</title>
        <authorList>
            <person name="Baroncelli R."/>
        </authorList>
    </citation>
    <scope>NUCLEOTIDE SEQUENCE</scope>
    <source>
        <strain evidence="2">IMI 304802</strain>
    </source>
</reference>
<feature type="region of interest" description="Disordered" evidence="1">
    <location>
        <begin position="201"/>
        <end position="244"/>
    </location>
</feature>
<dbReference type="EMBL" id="MPDP01000271">
    <property type="protein sequence ID" value="KAK1461891.1"/>
    <property type="molecule type" value="Genomic_DNA"/>
</dbReference>
<dbReference type="Proteomes" id="UP001239213">
    <property type="component" value="Unassembled WGS sequence"/>
</dbReference>
<sequence>MLVRKTCKLVWGGGGGGVPQGAPCPGPANRKQTLRLNNGRYGYSGELAQYSSNQNRRWCCASEADSVDSNPPIPAKAPRSGRAPSICLPSLLASEQYQQGGSAGQDLDSCHRRRRTTVRYKYAGTHAFCLYSLLYSSSSPDGIDGTARKWNCETVIDWTPPLGQKLGFSASILSSSYSTNKSPVYHGLEPYEPQRVCWSNRPARQIPNHPSAEARTHPPRGSTHSKPNAPGPGCDQGPNYDFHS</sequence>
<name>A0AAI9UNQ9_9PEZI</name>
<comment type="caution">
    <text evidence="2">The sequence shown here is derived from an EMBL/GenBank/DDBJ whole genome shotgun (WGS) entry which is preliminary data.</text>
</comment>
<gene>
    <name evidence="2" type="ORF">CCUS01_01481</name>
</gene>
<dbReference type="AlphaFoldDB" id="A0AAI9UNQ9"/>